<protein>
    <submittedName>
        <fullName evidence="1">Uncharacterized protein</fullName>
    </submittedName>
</protein>
<dbReference type="EMBL" id="GGEC01084535">
    <property type="protein sequence ID" value="MBX65019.1"/>
    <property type="molecule type" value="Transcribed_RNA"/>
</dbReference>
<name>A0A2P2QDI2_RHIMU</name>
<reference evidence="1" key="1">
    <citation type="submission" date="2018-02" db="EMBL/GenBank/DDBJ databases">
        <title>Rhizophora mucronata_Transcriptome.</title>
        <authorList>
            <person name="Meera S.P."/>
            <person name="Sreeshan A."/>
            <person name="Augustine A."/>
        </authorList>
    </citation>
    <scope>NUCLEOTIDE SEQUENCE</scope>
    <source>
        <tissue evidence="1">Leaf</tissue>
    </source>
</reference>
<proteinExistence type="predicted"/>
<dbReference type="AlphaFoldDB" id="A0A2P2QDI2"/>
<accession>A0A2P2QDI2</accession>
<organism evidence="1">
    <name type="scientific">Rhizophora mucronata</name>
    <name type="common">Asiatic mangrove</name>
    <dbReference type="NCBI Taxonomy" id="61149"/>
    <lineage>
        <taxon>Eukaryota</taxon>
        <taxon>Viridiplantae</taxon>
        <taxon>Streptophyta</taxon>
        <taxon>Embryophyta</taxon>
        <taxon>Tracheophyta</taxon>
        <taxon>Spermatophyta</taxon>
        <taxon>Magnoliopsida</taxon>
        <taxon>eudicotyledons</taxon>
        <taxon>Gunneridae</taxon>
        <taxon>Pentapetalae</taxon>
        <taxon>rosids</taxon>
        <taxon>fabids</taxon>
        <taxon>Malpighiales</taxon>
        <taxon>Rhizophoraceae</taxon>
        <taxon>Rhizophora</taxon>
    </lineage>
</organism>
<evidence type="ECO:0000313" key="1">
    <source>
        <dbReference type="EMBL" id="MBX65019.1"/>
    </source>
</evidence>
<sequence length="50" mass="5879">MDSSDHLSCLCCLLCDVYYSMITGVCSFLNTYELDVYHIEIYMIINLCWQ</sequence>